<feature type="domain" description="PurM-like C-terminal" evidence="1">
    <location>
        <begin position="9"/>
        <end position="147"/>
    </location>
</feature>
<protein>
    <recommendedName>
        <fullName evidence="1">PurM-like C-terminal domain-containing protein</fullName>
    </recommendedName>
</protein>
<gene>
    <name evidence="2" type="ORF">S06H3_26435</name>
</gene>
<dbReference type="SUPFAM" id="SSF56042">
    <property type="entry name" value="PurM C-terminal domain-like"/>
    <property type="match status" value="1"/>
</dbReference>
<dbReference type="InterPro" id="IPR010918">
    <property type="entry name" value="PurM-like_C_dom"/>
</dbReference>
<dbReference type="InterPro" id="IPR036676">
    <property type="entry name" value="PurM-like_C_sf"/>
</dbReference>
<evidence type="ECO:0000313" key="2">
    <source>
        <dbReference type="EMBL" id="GAI28947.1"/>
    </source>
</evidence>
<dbReference type="GO" id="GO:0006189">
    <property type="term" value="P:'de novo' IMP biosynthetic process"/>
    <property type="evidence" value="ECO:0007669"/>
    <property type="project" value="InterPro"/>
</dbReference>
<sequence length="174" mass="19113">RCDMSFVNEGDQVFLLGSGFDNEGLGGSEYLELIHGLVEGRPHIDLDLEKRVQSCCLKLVRQGIVSSAHDCSEGGLAITLAECCLCGGLGFKGERWQFEGRVDAALFGEVQSRIIVSVRPEKVKQLEAMASVNRVPITRLGTVGGRQFTIEGYIDLALEQIEPVWRESLEKMLA</sequence>
<reference evidence="2" key="1">
    <citation type="journal article" date="2014" name="Front. Microbiol.">
        <title>High frequency of phylogenetically diverse reductive dehalogenase-homologous genes in deep subseafloor sedimentary metagenomes.</title>
        <authorList>
            <person name="Kawai M."/>
            <person name="Futagami T."/>
            <person name="Toyoda A."/>
            <person name="Takaki Y."/>
            <person name="Nishi S."/>
            <person name="Hori S."/>
            <person name="Arai W."/>
            <person name="Tsubouchi T."/>
            <person name="Morono Y."/>
            <person name="Uchiyama I."/>
            <person name="Ito T."/>
            <person name="Fujiyama A."/>
            <person name="Inagaki F."/>
            <person name="Takami H."/>
        </authorList>
    </citation>
    <scope>NUCLEOTIDE SEQUENCE</scope>
    <source>
        <strain evidence="2">Expedition CK06-06</strain>
    </source>
</reference>
<proteinExistence type="predicted"/>
<name>X1MBD4_9ZZZZ</name>
<feature type="non-terminal residue" evidence="2">
    <location>
        <position position="1"/>
    </location>
</feature>
<dbReference type="AlphaFoldDB" id="X1MBD4"/>
<evidence type="ECO:0000259" key="1">
    <source>
        <dbReference type="Pfam" id="PF02769"/>
    </source>
</evidence>
<dbReference type="EMBL" id="BARV01015281">
    <property type="protein sequence ID" value="GAI28947.1"/>
    <property type="molecule type" value="Genomic_DNA"/>
</dbReference>
<dbReference type="PANTHER" id="PTHR43555">
    <property type="entry name" value="PHOSPHORIBOSYLFORMYLGLYCINAMIDINE SYNTHASE SUBUNIT PURL"/>
    <property type="match status" value="1"/>
</dbReference>
<dbReference type="GO" id="GO:0004642">
    <property type="term" value="F:phosphoribosylformylglycinamidine synthase activity"/>
    <property type="evidence" value="ECO:0007669"/>
    <property type="project" value="InterPro"/>
</dbReference>
<dbReference type="Pfam" id="PF02769">
    <property type="entry name" value="AIRS_C"/>
    <property type="match status" value="1"/>
</dbReference>
<comment type="caution">
    <text evidence="2">The sequence shown here is derived from an EMBL/GenBank/DDBJ whole genome shotgun (WGS) entry which is preliminary data.</text>
</comment>
<dbReference type="PANTHER" id="PTHR43555:SF1">
    <property type="entry name" value="PHOSPHORIBOSYLFORMYLGLYCINAMIDINE SYNTHASE SUBUNIT PURL"/>
    <property type="match status" value="1"/>
</dbReference>
<accession>X1MBD4</accession>
<dbReference type="InterPro" id="IPR010074">
    <property type="entry name" value="PRibForGlyAmidine_synth_PurL"/>
</dbReference>
<dbReference type="Gene3D" id="3.90.650.10">
    <property type="entry name" value="PurM-like C-terminal domain"/>
    <property type="match status" value="1"/>
</dbReference>
<organism evidence="2">
    <name type="scientific">marine sediment metagenome</name>
    <dbReference type="NCBI Taxonomy" id="412755"/>
    <lineage>
        <taxon>unclassified sequences</taxon>
        <taxon>metagenomes</taxon>
        <taxon>ecological metagenomes</taxon>
    </lineage>
</organism>